<reference evidence="9 10" key="1">
    <citation type="submission" date="2018-05" db="EMBL/GenBank/DDBJ databases">
        <title>Marinifilum breve JC075T sp. nov., a marine bacterium isolated from Yongle Blue Hole in the South China Sea.</title>
        <authorList>
            <person name="Fu T."/>
        </authorList>
    </citation>
    <scope>NUCLEOTIDE SEQUENCE [LARGE SCALE GENOMIC DNA]</scope>
    <source>
        <strain evidence="9 10">JC075</strain>
    </source>
</reference>
<evidence type="ECO:0000256" key="6">
    <source>
        <dbReference type="SAM" id="Phobius"/>
    </source>
</evidence>
<proteinExistence type="predicted"/>
<dbReference type="GO" id="GO:0022857">
    <property type="term" value="F:transmembrane transporter activity"/>
    <property type="evidence" value="ECO:0007669"/>
    <property type="project" value="TreeGrafter"/>
</dbReference>
<keyword evidence="5 6" id="KW-0472">Membrane</keyword>
<comment type="subcellular location">
    <subcellularLocation>
        <location evidence="1">Cell membrane</location>
        <topology evidence="1">Multi-pass membrane protein</topology>
    </subcellularLocation>
</comment>
<dbReference type="InterPro" id="IPR003838">
    <property type="entry name" value="ABC3_permease_C"/>
</dbReference>
<evidence type="ECO:0008006" key="11">
    <source>
        <dbReference type="Google" id="ProtNLM"/>
    </source>
</evidence>
<feature type="transmembrane region" description="Helical" evidence="6">
    <location>
        <begin position="734"/>
        <end position="758"/>
    </location>
</feature>
<dbReference type="InterPro" id="IPR025857">
    <property type="entry name" value="MacB_PCD"/>
</dbReference>
<accession>A0A2V4AB08</accession>
<evidence type="ECO:0000313" key="10">
    <source>
        <dbReference type="Proteomes" id="UP000248079"/>
    </source>
</evidence>
<feature type="transmembrane region" description="Helical" evidence="6">
    <location>
        <begin position="299"/>
        <end position="319"/>
    </location>
</feature>
<evidence type="ECO:0000259" key="8">
    <source>
        <dbReference type="Pfam" id="PF12704"/>
    </source>
</evidence>
<dbReference type="InterPro" id="IPR050250">
    <property type="entry name" value="Macrolide_Exporter_MacB"/>
</dbReference>
<dbReference type="Pfam" id="PF12704">
    <property type="entry name" value="MacB_PCD"/>
    <property type="match status" value="1"/>
</dbReference>
<evidence type="ECO:0000256" key="5">
    <source>
        <dbReference type="ARBA" id="ARBA00023136"/>
    </source>
</evidence>
<comment type="caution">
    <text evidence="9">The sequence shown here is derived from an EMBL/GenBank/DDBJ whole genome shotgun (WGS) entry which is preliminary data.</text>
</comment>
<dbReference type="PANTHER" id="PTHR30572:SF18">
    <property type="entry name" value="ABC-TYPE MACROLIDE FAMILY EXPORT SYSTEM PERMEASE COMPONENT 2"/>
    <property type="match status" value="1"/>
</dbReference>
<evidence type="ECO:0000256" key="1">
    <source>
        <dbReference type="ARBA" id="ARBA00004651"/>
    </source>
</evidence>
<feature type="domain" description="MacB-like periplasmic core" evidence="8">
    <location>
        <begin position="28"/>
        <end position="243"/>
    </location>
</feature>
<evidence type="ECO:0000256" key="4">
    <source>
        <dbReference type="ARBA" id="ARBA00022989"/>
    </source>
</evidence>
<dbReference type="AlphaFoldDB" id="A0A2V4AB08"/>
<dbReference type="Pfam" id="PF02687">
    <property type="entry name" value="FtsX"/>
    <property type="match status" value="2"/>
</dbReference>
<keyword evidence="2" id="KW-1003">Cell membrane</keyword>
<feature type="domain" description="ABC3 transporter permease C-terminal" evidence="7">
    <location>
        <begin position="305"/>
        <end position="418"/>
    </location>
</feature>
<feature type="transmembrane region" description="Helical" evidence="6">
    <location>
        <begin position="692"/>
        <end position="714"/>
    </location>
</feature>
<evidence type="ECO:0000256" key="3">
    <source>
        <dbReference type="ARBA" id="ARBA00022692"/>
    </source>
</evidence>
<dbReference type="PANTHER" id="PTHR30572">
    <property type="entry name" value="MEMBRANE COMPONENT OF TRANSPORTER-RELATED"/>
    <property type="match status" value="1"/>
</dbReference>
<evidence type="ECO:0000256" key="2">
    <source>
        <dbReference type="ARBA" id="ARBA00022475"/>
    </source>
</evidence>
<dbReference type="OrthoDB" id="9770036at2"/>
<evidence type="ECO:0000259" key="7">
    <source>
        <dbReference type="Pfam" id="PF02687"/>
    </source>
</evidence>
<gene>
    <name evidence="9" type="ORF">DF185_10765</name>
</gene>
<evidence type="ECO:0000313" key="9">
    <source>
        <dbReference type="EMBL" id="PXY01124.1"/>
    </source>
</evidence>
<protein>
    <recommendedName>
        <fullName evidence="11">ABC transporter permease</fullName>
    </recommendedName>
</protein>
<sequence>MHNLYLRVMILNFFKVAFRNMKKYKGYSFINVVGLAIGLACVFLIYLFVQDELSYDKFYSQSENIYRVATRAKMGERKTDYNSICAPFSPAAQSDFPEVKYAVRTLFRNNVLFSYEEKQFVENKLLRTDSTFFEVFDRPFIYGDPKTALHGSGNIVITETTSKKYFGNSNPLGKVIRMGEKTLYTVTGVVEDVPENSHFHYNLVCNLKLSAEEADNWFSDYMQAYFLLEPGTDYKELEAKFRDFTLKHMGPKLKSILGIDIYEWEKSGNEFNYYLEPLEKIYLHSTTDGQIEPISDIKYIYIFSAIAFFILLLACVNFLNLTTARSFTRANEVGVRKVFGSSREMLMLQFYAETLIMTFFAGILSYFLIELILPSFNMIAKKNISSYLLWQPDYLLFVLGVIIFVVLFAGTYTALSLSGFRVMSVLRGEVRKGKIGQRIRASLVVFQFTVAIAILISAFVMKEQVDFMQNKKLGFEKERIMVVDRAYTFDAKEKETIKEMLFKYSGVDNVSFSGMVPGRGTNGWSMYREGASNEDMINFRLMHVDENFVDLLDLKMKDGRKFDKDRLADTSVFIANEAAIHALGYTDCPVGRNVYRPNFSDTGRTPIEIIGVVKNFHFESMRDKILPMFLTYTPQYHQRYMLVKLKQDNIMGGMKMVKKIWMKMTKGEPFEYFFLDADFNTLFKGEVRVANILTSFTILAFIIALLGLLGLVSFEMQQRVKEIGIRKVLGSTEVNLIVLLSKNLCVSVIIANVIAWPLSFYAMQQWLSNFVYRIDFPWYYFLIALSISLLLAILTVSGHSVKVANANPIKSLRYE</sequence>
<feature type="transmembrane region" description="Helical" evidence="6">
    <location>
        <begin position="350"/>
        <end position="374"/>
    </location>
</feature>
<keyword evidence="10" id="KW-1185">Reference proteome</keyword>
<organism evidence="9 10">
    <name type="scientific">Marinifilum breve</name>
    <dbReference type="NCBI Taxonomy" id="2184082"/>
    <lineage>
        <taxon>Bacteria</taxon>
        <taxon>Pseudomonadati</taxon>
        <taxon>Bacteroidota</taxon>
        <taxon>Bacteroidia</taxon>
        <taxon>Marinilabiliales</taxon>
        <taxon>Marinifilaceae</taxon>
    </lineage>
</organism>
<dbReference type="EMBL" id="QFLI01000004">
    <property type="protein sequence ID" value="PXY01124.1"/>
    <property type="molecule type" value="Genomic_DNA"/>
</dbReference>
<dbReference type="Proteomes" id="UP000248079">
    <property type="component" value="Unassembled WGS sequence"/>
</dbReference>
<dbReference type="GO" id="GO:0005886">
    <property type="term" value="C:plasma membrane"/>
    <property type="evidence" value="ECO:0007669"/>
    <property type="project" value="UniProtKB-SubCell"/>
</dbReference>
<feature type="transmembrane region" description="Helical" evidence="6">
    <location>
        <begin position="778"/>
        <end position="796"/>
    </location>
</feature>
<keyword evidence="3 6" id="KW-0812">Transmembrane</keyword>
<feature type="transmembrane region" description="Helical" evidence="6">
    <location>
        <begin position="394"/>
        <end position="420"/>
    </location>
</feature>
<feature type="transmembrane region" description="Helical" evidence="6">
    <location>
        <begin position="29"/>
        <end position="49"/>
    </location>
</feature>
<feature type="transmembrane region" description="Helical" evidence="6">
    <location>
        <begin position="441"/>
        <end position="461"/>
    </location>
</feature>
<feature type="domain" description="ABC3 transporter permease C-terminal" evidence="7">
    <location>
        <begin position="695"/>
        <end position="807"/>
    </location>
</feature>
<name>A0A2V4AB08_9BACT</name>
<keyword evidence="4 6" id="KW-1133">Transmembrane helix</keyword>